<evidence type="ECO:0000313" key="3">
    <source>
        <dbReference type="Proteomes" id="UP000712007"/>
    </source>
</evidence>
<evidence type="ECO:0000313" key="2">
    <source>
        <dbReference type="EMBL" id="MBO8440625.1"/>
    </source>
</evidence>
<dbReference type="AlphaFoldDB" id="A0A940IFH7"/>
<reference evidence="2" key="2">
    <citation type="journal article" date="2021" name="PeerJ">
        <title>Extensive microbial diversity within the chicken gut microbiome revealed by metagenomics and culture.</title>
        <authorList>
            <person name="Gilroy R."/>
            <person name="Ravi A."/>
            <person name="Getino M."/>
            <person name="Pursley I."/>
            <person name="Horton D.L."/>
            <person name="Alikhan N.F."/>
            <person name="Baker D."/>
            <person name="Gharbi K."/>
            <person name="Hall N."/>
            <person name="Watson M."/>
            <person name="Adriaenssens E.M."/>
            <person name="Foster-Nyarko E."/>
            <person name="Jarju S."/>
            <person name="Secka A."/>
            <person name="Antonio M."/>
            <person name="Oren A."/>
            <person name="Chaudhuri R.R."/>
            <person name="La Ragione R."/>
            <person name="Hildebrand F."/>
            <person name="Pallen M.J."/>
        </authorList>
    </citation>
    <scope>NUCLEOTIDE SEQUENCE</scope>
    <source>
        <strain evidence="2">3924</strain>
    </source>
</reference>
<dbReference type="Gene3D" id="1.20.5.340">
    <property type="match status" value="1"/>
</dbReference>
<sequence length="289" mass="32808">MRYLYVVLAIYAVISLASCGGGVESERLRHENDSLRAVNSRIEEEVNAYFDAVAVISAGMEKVKSIGGYISSRIEEETDSLNRLKMIEEDMRLVETILDKNRQDIESLKKRLANSGLKIQNLEKTIDAMTSEVNSLSYSIDSLNTVIVRKDSMIAMQKSSIETLQEDMTALRSEKQAVDEALARRTDEFYTAWYVFGTSKELKDQGIIARSGAFSQKKVLEGDFNRDYFVKVDRREISHIPLYAKKAKVLTLHPADSYILEKQGGQYTLRIIDADAFWSVSRYLVVMIN</sequence>
<evidence type="ECO:0000256" key="1">
    <source>
        <dbReference type="SAM" id="Coils"/>
    </source>
</evidence>
<gene>
    <name evidence="2" type="ORF">IAC51_08260</name>
</gene>
<keyword evidence="1" id="KW-0175">Coiled coil</keyword>
<name>A0A940IFH7_9BACT</name>
<organism evidence="2 3">
    <name type="scientific">Candidatus Aphodosoma intestinipullorum</name>
    <dbReference type="NCBI Taxonomy" id="2840674"/>
    <lineage>
        <taxon>Bacteria</taxon>
        <taxon>Pseudomonadati</taxon>
        <taxon>Bacteroidota</taxon>
        <taxon>Bacteroidia</taxon>
        <taxon>Bacteroidales</taxon>
        <taxon>Candidatus Aphodosoma</taxon>
    </lineage>
</organism>
<comment type="caution">
    <text evidence="2">The sequence shown here is derived from an EMBL/GenBank/DDBJ whole genome shotgun (WGS) entry which is preliminary data.</text>
</comment>
<reference evidence="2" key="1">
    <citation type="submission" date="2020-10" db="EMBL/GenBank/DDBJ databases">
        <authorList>
            <person name="Gilroy R."/>
        </authorList>
    </citation>
    <scope>NUCLEOTIDE SEQUENCE</scope>
    <source>
        <strain evidence="2">3924</strain>
    </source>
</reference>
<protein>
    <recommendedName>
        <fullName evidence="4">Chromosome partition protein Smc</fullName>
    </recommendedName>
</protein>
<proteinExistence type="predicted"/>
<dbReference type="EMBL" id="JADIMV010000140">
    <property type="protein sequence ID" value="MBO8440625.1"/>
    <property type="molecule type" value="Genomic_DNA"/>
</dbReference>
<accession>A0A940IFH7</accession>
<evidence type="ECO:0008006" key="4">
    <source>
        <dbReference type="Google" id="ProtNLM"/>
    </source>
</evidence>
<feature type="coiled-coil region" evidence="1">
    <location>
        <begin position="105"/>
        <end position="181"/>
    </location>
</feature>
<dbReference type="PROSITE" id="PS51257">
    <property type="entry name" value="PROKAR_LIPOPROTEIN"/>
    <property type="match status" value="1"/>
</dbReference>
<dbReference type="Proteomes" id="UP000712007">
    <property type="component" value="Unassembled WGS sequence"/>
</dbReference>